<sequence>MMATSTLTRIDPLSLFDDVFRAMRTPLFESGNGRGPGFVPAVDVHRDDEDLVMRVDLPGVDPAKDVSVELSGRTLTVSGERRNEHETEGGMREVRYGSFSRSLTLPADVGSEAVSADYDAGVLTVRVSGVYASEKPQRIQVAVGSKDGGDSAKQINA</sequence>
<accession>A0A8J2XK60</accession>
<dbReference type="Gene3D" id="2.60.40.790">
    <property type="match status" value="1"/>
</dbReference>
<reference evidence="4" key="2">
    <citation type="submission" date="2020-09" db="EMBL/GenBank/DDBJ databases">
        <authorList>
            <person name="Sun Q."/>
            <person name="Zhou Y."/>
        </authorList>
    </citation>
    <scope>NUCLEOTIDE SEQUENCE</scope>
    <source>
        <strain evidence="4">CGMCC 1.12785</strain>
    </source>
</reference>
<comment type="similarity">
    <text evidence="1 2">Belongs to the small heat shock protein (HSP20) family.</text>
</comment>
<keyword evidence="5" id="KW-1185">Reference proteome</keyword>
<evidence type="ECO:0000256" key="2">
    <source>
        <dbReference type="RuleBase" id="RU003616"/>
    </source>
</evidence>
<feature type="domain" description="SHSP" evidence="3">
    <location>
        <begin position="33"/>
        <end position="144"/>
    </location>
</feature>
<dbReference type="InterPro" id="IPR002068">
    <property type="entry name" value="A-crystallin/Hsp20_dom"/>
</dbReference>
<name>A0A8J2XK60_9MICO</name>
<dbReference type="InterPro" id="IPR031107">
    <property type="entry name" value="Small_HSP"/>
</dbReference>
<keyword evidence="4" id="KW-0346">Stress response</keyword>
<dbReference type="AlphaFoldDB" id="A0A8J2XK60"/>
<protein>
    <submittedName>
        <fullName evidence="4">Heat shock protein Hsp20</fullName>
    </submittedName>
</protein>
<proteinExistence type="inferred from homology"/>
<dbReference type="PROSITE" id="PS01031">
    <property type="entry name" value="SHSP"/>
    <property type="match status" value="1"/>
</dbReference>
<evidence type="ECO:0000313" key="5">
    <source>
        <dbReference type="Proteomes" id="UP000616114"/>
    </source>
</evidence>
<dbReference type="Proteomes" id="UP000616114">
    <property type="component" value="Unassembled WGS sequence"/>
</dbReference>
<evidence type="ECO:0000313" key="4">
    <source>
        <dbReference type="EMBL" id="GGA07114.1"/>
    </source>
</evidence>
<dbReference type="InterPro" id="IPR008978">
    <property type="entry name" value="HSP20-like_chaperone"/>
</dbReference>
<dbReference type="CDD" id="cd06464">
    <property type="entry name" value="ACD_sHsps-like"/>
    <property type="match status" value="1"/>
</dbReference>
<dbReference type="Pfam" id="PF00011">
    <property type="entry name" value="HSP20"/>
    <property type="match status" value="1"/>
</dbReference>
<dbReference type="SUPFAM" id="SSF49764">
    <property type="entry name" value="HSP20-like chaperones"/>
    <property type="match status" value="1"/>
</dbReference>
<dbReference type="PANTHER" id="PTHR11527">
    <property type="entry name" value="HEAT-SHOCK PROTEIN 20 FAMILY MEMBER"/>
    <property type="match status" value="1"/>
</dbReference>
<gene>
    <name evidence="4" type="ORF">GCM10011333_07200</name>
</gene>
<comment type="caution">
    <text evidence="4">The sequence shown here is derived from an EMBL/GenBank/DDBJ whole genome shotgun (WGS) entry which is preliminary data.</text>
</comment>
<evidence type="ECO:0000259" key="3">
    <source>
        <dbReference type="PROSITE" id="PS01031"/>
    </source>
</evidence>
<reference evidence="4" key="1">
    <citation type="journal article" date="2014" name="Int. J. Syst. Evol. Microbiol.">
        <title>Complete genome sequence of Corynebacterium casei LMG S-19264T (=DSM 44701T), isolated from a smear-ripened cheese.</title>
        <authorList>
            <consortium name="US DOE Joint Genome Institute (JGI-PGF)"/>
            <person name="Walter F."/>
            <person name="Albersmeier A."/>
            <person name="Kalinowski J."/>
            <person name="Ruckert C."/>
        </authorList>
    </citation>
    <scope>NUCLEOTIDE SEQUENCE</scope>
    <source>
        <strain evidence="4">CGMCC 1.12785</strain>
    </source>
</reference>
<organism evidence="4 5">
    <name type="scientific">Sediminivirga luteola</name>
    <dbReference type="NCBI Taxonomy" id="1774748"/>
    <lineage>
        <taxon>Bacteria</taxon>
        <taxon>Bacillati</taxon>
        <taxon>Actinomycetota</taxon>
        <taxon>Actinomycetes</taxon>
        <taxon>Micrococcales</taxon>
        <taxon>Brevibacteriaceae</taxon>
        <taxon>Sediminivirga</taxon>
    </lineage>
</organism>
<dbReference type="EMBL" id="BMFY01000003">
    <property type="protein sequence ID" value="GGA07114.1"/>
    <property type="molecule type" value="Genomic_DNA"/>
</dbReference>
<evidence type="ECO:0000256" key="1">
    <source>
        <dbReference type="PROSITE-ProRule" id="PRU00285"/>
    </source>
</evidence>